<organism evidence="1">
    <name type="scientific">bioreactor metagenome</name>
    <dbReference type="NCBI Taxonomy" id="1076179"/>
    <lineage>
        <taxon>unclassified sequences</taxon>
        <taxon>metagenomes</taxon>
        <taxon>ecological metagenomes</taxon>
    </lineage>
</organism>
<protein>
    <submittedName>
        <fullName evidence="1">Uncharacterized protein</fullName>
    </submittedName>
</protein>
<name>A0A645H756_9ZZZZ</name>
<dbReference type="AlphaFoldDB" id="A0A645H756"/>
<comment type="caution">
    <text evidence="1">The sequence shown here is derived from an EMBL/GenBank/DDBJ whole genome shotgun (WGS) entry which is preliminary data.</text>
</comment>
<accession>A0A645H756</accession>
<dbReference type="EMBL" id="VSSQ01083947">
    <property type="protein sequence ID" value="MPN32114.1"/>
    <property type="molecule type" value="Genomic_DNA"/>
</dbReference>
<sequence>MQTQARGLDPDMGFQQGQNVPDVLAQIAEIVENRQDLPAQLAIFFSSLALGDVGVRTAIAAHSSIRVQQGHPVGG</sequence>
<reference evidence="1" key="1">
    <citation type="submission" date="2019-08" db="EMBL/GenBank/DDBJ databases">
        <authorList>
            <person name="Kucharzyk K."/>
            <person name="Murdoch R.W."/>
            <person name="Higgins S."/>
            <person name="Loffler F."/>
        </authorList>
    </citation>
    <scope>NUCLEOTIDE SEQUENCE</scope>
</reference>
<evidence type="ECO:0000313" key="1">
    <source>
        <dbReference type="EMBL" id="MPN32114.1"/>
    </source>
</evidence>
<gene>
    <name evidence="1" type="ORF">SDC9_179590</name>
</gene>
<proteinExistence type="predicted"/>